<evidence type="ECO:0000313" key="2">
    <source>
        <dbReference type="Proteomes" id="UP000037035"/>
    </source>
</evidence>
<dbReference type="Proteomes" id="UP000037035">
    <property type="component" value="Unassembled WGS sequence"/>
</dbReference>
<keyword evidence="2" id="KW-1185">Reference proteome</keyword>
<organism evidence="1 2">
    <name type="scientific">Puccinia sorghi</name>
    <dbReference type="NCBI Taxonomy" id="27349"/>
    <lineage>
        <taxon>Eukaryota</taxon>
        <taxon>Fungi</taxon>
        <taxon>Dikarya</taxon>
        <taxon>Basidiomycota</taxon>
        <taxon>Pucciniomycotina</taxon>
        <taxon>Pucciniomycetes</taxon>
        <taxon>Pucciniales</taxon>
        <taxon>Pucciniaceae</taxon>
        <taxon>Puccinia</taxon>
    </lineage>
</organism>
<evidence type="ECO:0000313" key="1">
    <source>
        <dbReference type="EMBL" id="KNZ56700.1"/>
    </source>
</evidence>
<proteinExistence type="predicted"/>
<gene>
    <name evidence="1" type="ORF">VP01_233g4</name>
</gene>
<protein>
    <submittedName>
        <fullName evidence="1">Uncharacterized protein</fullName>
    </submittedName>
</protein>
<dbReference type="VEuPathDB" id="FungiDB:VP01_233g4"/>
<comment type="caution">
    <text evidence="1">The sequence shown here is derived from an EMBL/GenBank/DDBJ whole genome shotgun (WGS) entry which is preliminary data.</text>
</comment>
<name>A0A0L6V998_9BASI</name>
<sequence length="608" mass="70685">MEVIWKLFSSFAFFFFESNSEQTHSRRVLGLVSSRSRSAASKSRSTSNKSLCERTLDPIVNNIGPDSFWQGQGHSPHYVSGNLTHLILPCLPLPDKCSNVIQIAINGSLPITENPKSGPHVSKSQTLVDGLGRINFGIGDNRKTSNISLILHIHKYLGLIWPAQLLWYTYIYVLGVTVCVFRSKDHTHQTLDGVSPSDKYTHIGFSGQIQHILPKLKQSFPRRSKLSTPFELFPIVFLFNFEVYPTVIASQKYVFPGHQTFIVAFSMNNNKNKLLIFMSHDSCHVWITWDLIAWYIVSYLCEQPIMTWKNTDIFLFEKFIFNFPDSNCSQFLICELILSTGIKFNWILEDECLLIEDIFQFGLDSGNNSQCFKLLMNPKNWNRLYNYQPQYSDLKFFFDQASFLNGLWYTSSLDGHELRWGSGLVQHVFMIFNVNMVNTSWNKDCMNLWRYIWLRGMDLKDSVHHVAIEGELNLAILSIVWPCQANRRCGILRVHFFFPWADTDLWVFLSNTWLQPKLTTFGRKVIHNLRYHGHVSSTEKLGIHFFFDLGMFWILNMEFTYVMPGWEGSAHNGRLWDAARFRFSYRSLKVYLIIFDLAGLKITRKFKN</sequence>
<accession>A0A0L6V998</accession>
<reference evidence="1 2" key="1">
    <citation type="submission" date="2015-08" db="EMBL/GenBank/DDBJ databases">
        <title>Next Generation Sequencing and Analysis of the Genome of Puccinia sorghi L Schw, the Causal Agent of Maize Common Rust.</title>
        <authorList>
            <person name="Rochi L."/>
            <person name="Burguener G."/>
            <person name="Darino M."/>
            <person name="Turjanski A."/>
            <person name="Kreff E."/>
            <person name="Dieguez M.J."/>
            <person name="Sacco F."/>
        </authorList>
    </citation>
    <scope>NUCLEOTIDE SEQUENCE [LARGE SCALE GENOMIC DNA]</scope>
    <source>
        <strain evidence="1 2">RO10H11247</strain>
    </source>
</reference>
<dbReference type="AlphaFoldDB" id="A0A0L6V998"/>
<dbReference type="EMBL" id="LAVV01007214">
    <property type="protein sequence ID" value="KNZ56700.1"/>
    <property type="molecule type" value="Genomic_DNA"/>
</dbReference>